<dbReference type="GO" id="GO:0008270">
    <property type="term" value="F:zinc ion binding"/>
    <property type="evidence" value="ECO:0007669"/>
    <property type="project" value="InterPro"/>
</dbReference>
<dbReference type="EMBL" id="NSKE01000008">
    <property type="protein sequence ID" value="PAU93425.1"/>
    <property type="molecule type" value="Genomic_DNA"/>
</dbReference>
<evidence type="ECO:0000256" key="6">
    <source>
        <dbReference type="ARBA" id="ARBA00023049"/>
    </source>
</evidence>
<gene>
    <name evidence="9" type="ORF">CK503_11875</name>
</gene>
<dbReference type="SUPFAM" id="SSF53187">
    <property type="entry name" value="Zn-dependent exopeptidases"/>
    <property type="match status" value="1"/>
</dbReference>
<evidence type="ECO:0000256" key="3">
    <source>
        <dbReference type="ARBA" id="ARBA00022670"/>
    </source>
</evidence>
<evidence type="ECO:0000256" key="7">
    <source>
        <dbReference type="PROSITE-ProRule" id="PRU01379"/>
    </source>
</evidence>
<keyword evidence="10" id="KW-1185">Reference proteome</keyword>
<sequence length="868" mass="98315">MNVGITNLGRVIVIALIAVGIGLPSGVMAQNNYYFPEANETEFDEQIPSPAQFLDYDIGTHYTRHDRIVAYLKELARISDKASFQVIGESYEKRPQVVLTISSPENHSDIENIRKEHLTLLDPEAPVLDPEEGKAIVALNYSVHGDETSSGEAAMLTAYYLIANQSQETQNFLDESVIHIDPAQNPDGRDRAAHYHNSFKSFPPVADPADAEHNQPWPSGRTNHFLHDLNRDWFAVTQKESENRVDFYHKWYPNVQIDFHEMGTNSTYYLEPTKPVRTWNPIIPEYHYEVMNPLLAEYHTEALDGLGALYWTKEVFDNISPIYGSTYPDIQGGVGVTFEVGSSRGLVQESDAGEVTFRSTILKHLHTGIATVRAAVNEKQKLFEYQKDFFQSALEEAESQPTKAYVFGDEEDPSLTHKFLDLMLKHRLDVYEVESDLEQDGKEFKAGNSYMVPTDQIHYRVIHDIFEANTSFPDSVFYDITGWSLVHGYGIQYEELESDNVRDFQGDQVTELPERNGTVKGGTSEYAYLLKWSDYNAYPALYDMLDSDLTVRAAHKPFTANITSNNEKEFGYGTVVISVREQDQKPGDLYRKLRSVAKAHNVTFYSVDTGMTPSGIDLGSTNILPIDKPEVAMVVGEGTSSYEVGEAWFLLNMHVGMDVTKIRSRQFPRTNLQRYNTIVLVDGDYSDWNEDTVDKLQHWVEAGGVLITNEDASRWTIEKELVSEDLIKTFPEDTTESKERYDYEEQADRWRASTIPGTILEADIDPSNPIAFGVPDRRQLFIKNSSLFLKQSENPYGTVAQYTEQPFVGGHINDENLQKVSGTSAIVARSEGQGKVILFADDPNFRSYWHTTSRLFLNAIFFGQNLSL</sequence>
<dbReference type="Gene3D" id="3.40.630.10">
    <property type="entry name" value="Zn peptidases"/>
    <property type="match status" value="1"/>
</dbReference>
<keyword evidence="4" id="KW-0378">Hydrolase</keyword>
<evidence type="ECO:0000313" key="10">
    <source>
        <dbReference type="Proteomes" id="UP000218831"/>
    </source>
</evidence>
<dbReference type="GO" id="GO:0006508">
    <property type="term" value="P:proteolysis"/>
    <property type="evidence" value="ECO:0007669"/>
    <property type="project" value="UniProtKB-KW"/>
</dbReference>
<evidence type="ECO:0000259" key="8">
    <source>
        <dbReference type="PROSITE" id="PS52035"/>
    </source>
</evidence>
<dbReference type="PROSITE" id="PS52035">
    <property type="entry name" value="PEPTIDASE_M14"/>
    <property type="match status" value="1"/>
</dbReference>
<keyword evidence="6" id="KW-0482">Metalloprotease</keyword>
<dbReference type="Pfam" id="PF00246">
    <property type="entry name" value="Peptidase_M14"/>
    <property type="match status" value="1"/>
</dbReference>
<accession>A0A2A2G996</accession>
<evidence type="ECO:0000313" key="9">
    <source>
        <dbReference type="EMBL" id="PAU93425.1"/>
    </source>
</evidence>
<comment type="similarity">
    <text evidence="2 7">Belongs to the peptidase M14 family.</text>
</comment>
<dbReference type="InterPro" id="IPR000834">
    <property type="entry name" value="Peptidase_M14"/>
</dbReference>
<evidence type="ECO:0000256" key="2">
    <source>
        <dbReference type="ARBA" id="ARBA00005988"/>
    </source>
</evidence>
<keyword evidence="3" id="KW-0645">Protease</keyword>
<proteinExistence type="inferred from homology"/>
<reference evidence="9 10" key="1">
    <citation type="submission" date="2017-08" db="EMBL/GenBank/DDBJ databases">
        <title>Aliifodinibius alkalisoli sp. nov., isolated from saline alkaline soil.</title>
        <authorList>
            <person name="Liu D."/>
            <person name="Zhang G."/>
        </authorList>
    </citation>
    <scope>NUCLEOTIDE SEQUENCE [LARGE SCALE GENOMIC DNA]</scope>
    <source>
        <strain evidence="9 10">WN023</strain>
    </source>
</reference>
<dbReference type="SUPFAM" id="SSF52317">
    <property type="entry name" value="Class I glutamine amidotransferase-like"/>
    <property type="match status" value="1"/>
</dbReference>
<feature type="domain" description="Peptidase M14" evidence="8">
    <location>
        <begin position="61"/>
        <end position="379"/>
    </location>
</feature>
<protein>
    <recommendedName>
        <fullName evidence="8">Peptidase M14 domain-containing protein</fullName>
    </recommendedName>
</protein>
<organism evidence="9 10">
    <name type="scientific">Fodinibius salipaludis</name>
    <dbReference type="NCBI Taxonomy" id="2032627"/>
    <lineage>
        <taxon>Bacteria</taxon>
        <taxon>Pseudomonadati</taxon>
        <taxon>Balneolota</taxon>
        <taxon>Balneolia</taxon>
        <taxon>Balneolales</taxon>
        <taxon>Balneolaceae</taxon>
        <taxon>Fodinibius</taxon>
    </lineage>
</organism>
<dbReference type="PANTHER" id="PTHR11705:SF143">
    <property type="entry name" value="SLL0236 PROTEIN"/>
    <property type="match status" value="1"/>
</dbReference>
<evidence type="ECO:0000256" key="5">
    <source>
        <dbReference type="ARBA" id="ARBA00022833"/>
    </source>
</evidence>
<dbReference type="GO" id="GO:0005615">
    <property type="term" value="C:extracellular space"/>
    <property type="evidence" value="ECO:0007669"/>
    <property type="project" value="TreeGrafter"/>
</dbReference>
<evidence type="ECO:0000256" key="1">
    <source>
        <dbReference type="ARBA" id="ARBA00001947"/>
    </source>
</evidence>
<name>A0A2A2G996_9BACT</name>
<dbReference type="PANTHER" id="PTHR11705">
    <property type="entry name" value="PROTEASE FAMILY M14 CARBOXYPEPTIDASE A,B"/>
    <property type="match status" value="1"/>
</dbReference>
<keyword evidence="5" id="KW-0862">Zinc</keyword>
<dbReference type="Proteomes" id="UP000218831">
    <property type="component" value="Unassembled WGS sequence"/>
</dbReference>
<evidence type="ECO:0000256" key="4">
    <source>
        <dbReference type="ARBA" id="ARBA00022801"/>
    </source>
</evidence>
<dbReference type="Gene3D" id="3.40.50.880">
    <property type="match status" value="1"/>
</dbReference>
<dbReference type="RefSeq" id="WP_095607037.1">
    <property type="nucleotide sequence ID" value="NZ_NSKE01000008.1"/>
</dbReference>
<comment type="cofactor">
    <cofactor evidence="1">
        <name>Zn(2+)</name>
        <dbReference type="ChEBI" id="CHEBI:29105"/>
    </cofactor>
</comment>
<comment type="caution">
    <text evidence="9">The sequence shown here is derived from an EMBL/GenBank/DDBJ whole genome shotgun (WGS) entry which is preliminary data.</text>
</comment>
<feature type="active site" description="Proton donor/acceptor" evidence="7">
    <location>
        <position position="354"/>
    </location>
</feature>
<dbReference type="AlphaFoldDB" id="A0A2A2G996"/>
<dbReference type="SMART" id="SM00631">
    <property type="entry name" value="Zn_pept"/>
    <property type="match status" value="1"/>
</dbReference>
<dbReference type="OrthoDB" id="9758209at2"/>
<dbReference type="InterPro" id="IPR029062">
    <property type="entry name" value="Class_I_gatase-like"/>
</dbReference>
<dbReference type="GO" id="GO:0004181">
    <property type="term" value="F:metallocarboxypeptidase activity"/>
    <property type="evidence" value="ECO:0007669"/>
    <property type="project" value="InterPro"/>
</dbReference>